<dbReference type="RefSeq" id="WP_257857048.1">
    <property type="nucleotide sequence ID" value="NZ_CP102514.1"/>
</dbReference>
<evidence type="ECO:0000256" key="6">
    <source>
        <dbReference type="ARBA" id="ARBA00037281"/>
    </source>
</evidence>
<dbReference type="Proteomes" id="UP001057738">
    <property type="component" value="Chromosome"/>
</dbReference>
<dbReference type="InterPro" id="IPR001173">
    <property type="entry name" value="Glyco_trans_2-like"/>
</dbReference>
<evidence type="ECO:0000256" key="5">
    <source>
        <dbReference type="ARBA" id="ARBA00023136"/>
    </source>
</evidence>
<comment type="similarity">
    <text evidence="8">Belongs to the glycosyltransferase 2 family. CrtQ subfamily.</text>
</comment>
<dbReference type="SUPFAM" id="SSF53448">
    <property type="entry name" value="Nucleotide-diphospho-sugar transferases"/>
    <property type="match status" value="1"/>
</dbReference>
<dbReference type="Pfam" id="PF00535">
    <property type="entry name" value="Glycos_transf_2"/>
    <property type="match status" value="1"/>
</dbReference>
<evidence type="ECO:0000256" key="10">
    <source>
        <dbReference type="SAM" id="MobiDB-lite"/>
    </source>
</evidence>
<comment type="pathway">
    <text evidence="7">Carotenoid biosynthesis; staphyloxanthin biosynthesis; staphyloxanthin from farnesyl diphosphate: step 4/5.</text>
</comment>
<evidence type="ECO:0000256" key="7">
    <source>
        <dbReference type="ARBA" id="ARBA00037904"/>
    </source>
</evidence>
<dbReference type="InterPro" id="IPR029044">
    <property type="entry name" value="Nucleotide-diphossugar_trans"/>
</dbReference>
<protein>
    <recommendedName>
        <fullName evidence="9">4,4'-diaponeurosporenoate glycosyltransferase</fullName>
    </recommendedName>
</protein>
<proteinExistence type="inferred from homology"/>
<accession>A0ABY5Q4R3</accession>
<dbReference type="CDD" id="cd00761">
    <property type="entry name" value="Glyco_tranf_GTA_type"/>
    <property type="match status" value="1"/>
</dbReference>
<dbReference type="EMBL" id="CP102514">
    <property type="protein sequence ID" value="UUY50628.1"/>
    <property type="molecule type" value="Genomic_DNA"/>
</dbReference>
<evidence type="ECO:0000256" key="9">
    <source>
        <dbReference type="ARBA" id="ARBA00040345"/>
    </source>
</evidence>
<sequence length="309" mass="32622">MTSIVIPAHNEGRVIGRLLDALLADTSSSGPDIVVVCNGCTDDTARVAGARGDRVRVVEIPIPSKHTALRVGDEHARGFPRLYVDADVVVGSADVRALAGALDRDPGLLAAAPGRDIPLAGCAWPVRAYYRVWQLLPAVREGLFGRGVIAVTEEGHRRIAALPPLMADDLAASLAFGPGERRVVEAARVVVRPPRTWADLIRRKVRAATSSAEFERFQATGEPAGPARPADGPSAGRADGRAGGQDAPAAPSARTGTADLRALLRARPTLVPEVAVFAAAALAARRGARRAIREQDFSTWLRDESSRQG</sequence>
<evidence type="ECO:0000313" key="13">
    <source>
        <dbReference type="Proteomes" id="UP001057738"/>
    </source>
</evidence>
<organism evidence="12 13">
    <name type="scientific">Streptomyces yangpuensis</name>
    <dbReference type="NCBI Taxonomy" id="1648182"/>
    <lineage>
        <taxon>Bacteria</taxon>
        <taxon>Bacillati</taxon>
        <taxon>Actinomycetota</taxon>
        <taxon>Actinomycetes</taxon>
        <taxon>Kitasatosporales</taxon>
        <taxon>Streptomycetaceae</taxon>
        <taxon>Streptomyces</taxon>
    </lineage>
</organism>
<evidence type="ECO:0000256" key="1">
    <source>
        <dbReference type="ARBA" id="ARBA00004236"/>
    </source>
</evidence>
<name>A0ABY5Q4R3_9ACTN</name>
<comment type="function">
    <text evidence="6">Catalyzes the glycosylation of 4,4'-diaponeurosporenoate, i.e. the esterification of glucose at the C1'' position with the carboxyl group of 4,4'-diaponeurosporenic acid, to form glycosyl-4,4'-diaponeurosporenoate. This is a step in the biosynthesis of staphyloxanthin, an orange pigment present in most staphylococci strains.</text>
</comment>
<comment type="subcellular location">
    <subcellularLocation>
        <location evidence="1">Cell membrane</location>
    </subcellularLocation>
</comment>
<dbReference type="PANTHER" id="PTHR43646:SF2">
    <property type="entry name" value="GLYCOSYLTRANSFERASE 2-LIKE DOMAIN-CONTAINING PROTEIN"/>
    <property type="match status" value="1"/>
</dbReference>
<dbReference type="Gene3D" id="3.90.550.10">
    <property type="entry name" value="Spore Coat Polysaccharide Biosynthesis Protein SpsA, Chain A"/>
    <property type="match status" value="1"/>
</dbReference>
<keyword evidence="4" id="KW-0808">Transferase</keyword>
<reference evidence="12" key="1">
    <citation type="submission" date="2022-08" db="EMBL/GenBank/DDBJ databases">
        <authorList>
            <person name="Tian L."/>
        </authorList>
    </citation>
    <scope>NUCLEOTIDE SEQUENCE</scope>
    <source>
        <strain evidence="12">CM253</strain>
    </source>
</reference>
<keyword evidence="13" id="KW-1185">Reference proteome</keyword>
<evidence type="ECO:0000256" key="3">
    <source>
        <dbReference type="ARBA" id="ARBA00022676"/>
    </source>
</evidence>
<feature type="region of interest" description="Disordered" evidence="10">
    <location>
        <begin position="212"/>
        <end position="254"/>
    </location>
</feature>
<dbReference type="GeneID" id="95577251"/>
<evidence type="ECO:0000256" key="2">
    <source>
        <dbReference type="ARBA" id="ARBA00022475"/>
    </source>
</evidence>
<keyword evidence="2" id="KW-1003">Cell membrane</keyword>
<keyword evidence="5" id="KW-0472">Membrane</keyword>
<evidence type="ECO:0000259" key="11">
    <source>
        <dbReference type="Pfam" id="PF00535"/>
    </source>
</evidence>
<keyword evidence="3" id="KW-0328">Glycosyltransferase</keyword>
<evidence type="ECO:0000256" key="4">
    <source>
        <dbReference type="ARBA" id="ARBA00022679"/>
    </source>
</evidence>
<evidence type="ECO:0000256" key="8">
    <source>
        <dbReference type="ARBA" id="ARBA00038120"/>
    </source>
</evidence>
<dbReference type="PANTHER" id="PTHR43646">
    <property type="entry name" value="GLYCOSYLTRANSFERASE"/>
    <property type="match status" value="1"/>
</dbReference>
<evidence type="ECO:0000313" key="12">
    <source>
        <dbReference type="EMBL" id="UUY50628.1"/>
    </source>
</evidence>
<gene>
    <name evidence="12" type="ORF">NRK68_27400</name>
</gene>
<feature type="domain" description="Glycosyltransferase 2-like" evidence="11">
    <location>
        <begin position="3"/>
        <end position="107"/>
    </location>
</feature>